<evidence type="ECO:0000256" key="6">
    <source>
        <dbReference type="ARBA" id="ARBA00009320"/>
    </source>
</evidence>
<accession>A0A9D1WE21</accession>
<dbReference type="GO" id="GO:0006532">
    <property type="term" value="P:aspartate biosynthetic process"/>
    <property type="evidence" value="ECO:0007669"/>
    <property type="project" value="TreeGrafter"/>
</dbReference>
<dbReference type="EMBL" id="DXEV01000075">
    <property type="protein sequence ID" value="HIX56567.1"/>
    <property type="molecule type" value="Genomic_DNA"/>
</dbReference>
<comment type="caution">
    <text evidence="20">The sequence shown here is derived from an EMBL/GenBank/DDBJ whole genome shotgun (WGS) entry which is preliminary data.</text>
</comment>
<evidence type="ECO:0000313" key="20">
    <source>
        <dbReference type="EMBL" id="HIX56567.1"/>
    </source>
</evidence>
<comment type="pathway">
    <text evidence="5 19">Amino-acid biosynthesis; L-leucine biosynthesis; L-leucine from 3-methyl-2-oxobutanoate: step 4/4.</text>
</comment>
<keyword evidence="13 19" id="KW-0100">Branched-chain amino acid biosynthesis</keyword>
<evidence type="ECO:0000256" key="19">
    <source>
        <dbReference type="RuleBase" id="RU364094"/>
    </source>
</evidence>
<evidence type="ECO:0000256" key="9">
    <source>
        <dbReference type="ARBA" id="ARBA00022576"/>
    </source>
</evidence>
<reference evidence="20" key="1">
    <citation type="journal article" date="2021" name="PeerJ">
        <title>Extensive microbial diversity within the chicken gut microbiome revealed by metagenomics and culture.</title>
        <authorList>
            <person name="Gilroy R."/>
            <person name="Ravi A."/>
            <person name="Getino M."/>
            <person name="Pursley I."/>
            <person name="Horton D.L."/>
            <person name="Alikhan N.F."/>
            <person name="Baker D."/>
            <person name="Gharbi K."/>
            <person name="Hall N."/>
            <person name="Watson M."/>
            <person name="Adriaenssens E.M."/>
            <person name="Foster-Nyarko E."/>
            <person name="Jarju S."/>
            <person name="Secka A."/>
            <person name="Antonio M."/>
            <person name="Oren A."/>
            <person name="Chaudhuri R.R."/>
            <person name="La Ragione R."/>
            <person name="Hildebrand F."/>
            <person name="Pallen M.J."/>
        </authorList>
    </citation>
    <scope>NUCLEOTIDE SEQUENCE</scope>
    <source>
        <strain evidence="20">USASDec5-558</strain>
    </source>
</reference>
<comment type="pathway">
    <text evidence="4 19">Amino-acid biosynthesis; L-valine biosynthesis; L-valine from pyruvate: step 4/4.</text>
</comment>
<name>A0A9D1WE21_9GAMM</name>
<dbReference type="PANTHER" id="PTHR42743">
    <property type="entry name" value="AMINO-ACID AMINOTRANSFERASE"/>
    <property type="match status" value="1"/>
</dbReference>
<evidence type="ECO:0000256" key="13">
    <source>
        <dbReference type="ARBA" id="ARBA00023304"/>
    </source>
</evidence>
<dbReference type="CDD" id="cd01557">
    <property type="entry name" value="BCAT_beta_family"/>
    <property type="match status" value="1"/>
</dbReference>
<protein>
    <recommendedName>
        <fullName evidence="8 19">Branched-chain-amino-acid aminotransferase</fullName>
        <shortName evidence="19">BCAT</shortName>
        <ecNumber evidence="7 19">2.6.1.42</ecNumber>
    </recommendedName>
</protein>
<proteinExistence type="inferred from homology"/>
<evidence type="ECO:0000256" key="2">
    <source>
        <dbReference type="ARBA" id="ARBA00003109"/>
    </source>
</evidence>
<evidence type="ECO:0000313" key="21">
    <source>
        <dbReference type="Proteomes" id="UP000886829"/>
    </source>
</evidence>
<dbReference type="SUPFAM" id="SSF56752">
    <property type="entry name" value="D-aminoacid aminotransferase-like PLP-dependent enzymes"/>
    <property type="match status" value="1"/>
</dbReference>
<comment type="catalytic activity">
    <reaction evidence="14 19">
        <text>L-valine + 2-oxoglutarate = 3-methyl-2-oxobutanoate + L-glutamate</text>
        <dbReference type="Rhea" id="RHEA:24813"/>
        <dbReference type="ChEBI" id="CHEBI:11851"/>
        <dbReference type="ChEBI" id="CHEBI:16810"/>
        <dbReference type="ChEBI" id="CHEBI:29985"/>
        <dbReference type="ChEBI" id="CHEBI:57762"/>
        <dbReference type="EC" id="2.6.1.42"/>
    </reaction>
</comment>
<dbReference type="PANTHER" id="PTHR42743:SF11">
    <property type="entry name" value="AMINODEOXYCHORISMATE LYASE"/>
    <property type="match status" value="1"/>
</dbReference>
<dbReference type="NCBIfam" id="TIGR01122">
    <property type="entry name" value="ilvE_I"/>
    <property type="match status" value="1"/>
</dbReference>
<evidence type="ECO:0000256" key="8">
    <source>
        <dbReference type="ARBA" id="ARBA00018179"/>
    </source>
</evidence>
<dbReference type="Gene3D" id="3.20.10.10">
    <property type="entry name" value="D-amino Acid Aminotransferase, subunit A, domain 2"/>
    <property type="match status" value="1"/>
</dbReference>
<evidence type="ECO:0000256" key="18">
    <source>
        <dbReference type="RuleBase" id="RU004516"/>
    </source>
</evidence>
<organism evidence="20 21">
    <name type="scientific">Candidatus Anaerobiospirillum pullistercoris</name>
    <dbReference type="NCBI Taxonomy" id="2838452"/>
    <lineage>
        <taxon>Bacteria</taxon>
        <taxon>Pseudomonadati</taxon>
        <taxon>Pseudomonadota</taxon>
        <taxon>Gammaproteobacteria</taxon>
        <taxon>Aeromonadales</taxon>
        <taxon>Succinivibrionaceae</taxon>
        <taxon>Anaerobiospirillum</taxon>
    </lineage>
</organism>
<evidence type="ECO:0000256" key="1">
    <source>
        <dbReference type="ARBA" id="ARBA00001933"/>
    </source>
</evidence>
<keyword evidence="9 19" id="KW-0032">Aminotransferase</keyword>
<dbReference type="GO" id="GO:0004084">
    <property type="term" value="F:branched-chain-amino-acid transaminase activity"/>
    <property type="evidence" value="ECO:0007669"/>
    <property type="project" value="UniProtKB-EC"/>
</dbReference>
<evidence type="ECO:0000256" key="4">
    <source>
        <dbReference type="ARBA" id="ARBA00004931"/>
    </source>
</evidence>
<comment type="catalytic activity">
    <reaction evidence="15 19">
        <text>L-isoleucine + 2-oxoglutarate = (S)-3-methyl-2-oxopentanoate + L-glutamate</text>
        <dbReference type="Rhea" id="RHEA:24801"/>
        <dbReference type="ChEBI" id="CHEBI:16810"/>
        <dbReference type="ChEBI" id="CHEBI:29985"/>
        <dbReference type="ChEBI" id="CHEBI:35146"/>
        <dbReference type="ChEBI" id="CHEBI:58045"/>
        <dbReference type="EC" id="2.6.1.42"/>
    </reaction>
</comment>
<dbReference type="InterPro" id="IPR036038">
    <property type="entry name" value="Aminotransferase-like"/>
</dbReference>
<evidence type="ECO:0000256" key="14">
    <source>
        <dbReference type="ARBA" id="ARBA00048212"/>
    </source>
</evidence>
<dbReference type="EC" id="2.6.1.42" evidence="7 19"/>
<dbReference type="GO" id="GO:0009099">
    <property type="term" value="P:L-valine biosynthetic process"/>
    <property type="evidence" value="ECO:0007669"/>
    <property type="project" value="TreeGrafter"/>
</dbReference>
<dbReference type="AlphaFoldDB" id="A0A9D1WE21"/>
<dbReference type="PROSITE" id="PS00770">
    <property type="entry name" value="AA_TRANSFER_CLASS_4"/>
    <property type="match status" value="1"/>
</dbReference>
<sequence length="312" mass="34239">MALNNTPTKYIWFNGKMVNYADAKVHVLSHALHYGTAVFEGIRAYNTPKGPCVFRLNEHIDRLFNSARIYRFPVPFTKDEVKDACCKIISENGLDSGYIRPLIFMGEIGLGVHIPEGSKAEVMVAAMPWGAYLGKDGLEKGVPVCVSSWNRLAPNTIPTEAKAAGNYLSSILISNEAARNGYAEAIALDTDGFISEGSGENVFFVKDGAIYTAPFTNGLLPGITRHAIITLAKEVLHIPVYEQKMQREMCYLADEAFFTGTAAEITPISSIDGLDVGPGKRGPITKQLQETFFDLVQGKIEDKWGWLTPVNK</sequence>
<keyword evidence="10 19" id="KW-0028">Amino-acid biosynthesis</keyword>
<comment type="function">
    <text evidence="2 19">Acts on leucine, isoleucine and valine.</text>
</comment>
<evidence type="ECO:0000256" key="10">
    <source>
        <dbReference type="ARBA" id="ARBA00022605"/>
    </source>
</evidence>
<evidence type="ECO:0000256" key="5">
    <source>
        <dbReference type="ARBA" id="ARBA00005072"/>
    </source>
</evidence>
<dbReference type="InterPro" id="IPR001544">
    <property type="entry name" value="Aminotrans_IV"/>
</dbReference>
<dbReference type="GO" id="GO:0005829">
    <property type="term" value="C:cytosol"/>
    <property type="evidence" value="ECO:0007669"/>
    <property type="project" value="TreeGrafter"/>
</dbReference>
<comment type="pathway">
    <text evidence="3 19">Amino-acid biosynthesis; L-isoleucine biosynthesis; L-isoleucine from 2-oxobutanoate: step 4/4.</text>
</comment>
<evidence type="ECO:0000256" key="3">
    <source>
        <dbReference type="ARBA" id="ARBA00004824"/>
    </source>
</evidence>
<evidence type="ECO:0000256" key="7">
    <source>
        <dbReference type="ARBA" id="ARBA00013053"/>
    </source>
</evidence>
<dbReference type="InterPro" id="IPR033939">
    <property type="entry name" value="BCAT_family"/>
</dbReference>
<evidence type="ECO:0000256" key="17">
    <source>
        <dbReference type="RuleBase" id="RU004106"/>
    </source>
</evidence>
<keyword evidence="11 19" id="KW-0808">Transferase</keyword>
<dbReference type="NCBIfam" id="NF005146">
    <property type="entry name" value="PRK06606.1"/>
    <property type="match status" value="1"/>
</dbReference>
<comment type="similarity">
    <text evidence="6 17">Belongs to the class-IV pyridoxal-phosphate-dependent aminotransferase family.</text>
</comment>
<keyword evidence="12 18" id="KW-0663">Pyridoxal phosphate</keyword>
<comment type="catalytic activity">
    <reaction evidence="16 19">
        <text>L-leucine + 2-oxoglutarate = 4-methyl-2-oxopentanoate + L-glutamate</text>
        <dbReference type="Rhea" id="RHEA:18321"/>
        <dbReference type="ChEBI" id="CHEBI:16810"/>
        <dbReference type="ChEBI" id="CHEBI:17865"/>
        <dbReference type="ChEBI" id="CHEBI:29985"/>
        <dbReference type="ChEBI" id="CHEBI:57427"/>
        <dbReference type="EC" id="2.6.1.42"/>
    </reaction>
</comment>
<dbReference type="Pfam" id="PF01063">
    <property type="entry name" value="Aminotran_4"/>
    <property type="match status" value="1"/>
</dbReference>
<dbReference type="InterPro" id="IPR043131">
    <property type="entry name" value="BCAT-like_N"/>
</dbReference>
<dbReference type="InterPro" id="IPR018300">
    <property type="entry name" value="Aminotrans_IV_CS"/>
</dbReference>
<dbReference type="Proteomes" id="UP000886829">
    <property type="component" value="Unassembled WGS sequence"/>
</dbReference>
<dbReference type="InterPro" id="IPR050571">
    <property type="entry name" value="Class-IV_PLP-Dep_Aminotrnsfr"/>
</dbReference>
<comment type="cofactor">
    <cofactor evidence="1 18">
        <name>pyridoxal 5'-phosphate</name>
        <dbReference type="ChEBI" id="CHEBI:597326"/>
    </cofactor>
</comment>
<dbReference type="InterPro" id="IPR005785">
    <property type="entry name" value="B_amino_transI"/>
</dbReference>
<dbReference type="InterPro" id="IPR043132">
    <property type="entry name" value="BCAT-like_C"/>
</dbReference>
<reference evidence="20" key="2">
    <citation type="submission" date="2021-04" db="EMBL/GenBank/DDBJ databases">
        <authorList>
            <person name="Gilroy R."/>
        </authorList>
    </citation>
    <scope>NUCLEOTIDE SEQUENCE</scope>
    <source>
        <strain evidence="20">USASDec5-558</strain>
    </source>
</reference>
<evidence type="ECO:0000256" key="16">
    <source>
        <dbReference type="ARBA" id="ARBA00049229"/>
    </source>
</evidence>
<evidence type="ECO:0000256" key="15">
    <source>
        <dbReference type="ARBA" id="ARBA00048798"/>
    </source>
</evidence>
<evidence type="ECO:0000256" key="11">
    <source>
        <dbReference type="ARBA" id="ARBA00022679"/>
    </source>
</evidence>
<dbReference type="FunFam" id="3.20.10.10:FF:000001">
    <property type="entry name" value="Branched-chain-amino-acid aminotransferase"/>
    <property type="match status" value="1"/>
</dbReference>
<dbReference type="Gene3D" id="3.30.470.10">
    <property type="match status" value="1"/>
</dbReference>
<evidence type="ECO:0000256" key="12">
    <source>
        <dbReference type="ARBA" id="ARBA00022898"/>
    </source>
</evidence>
<dbReference type="GO" id="GO:0009098">
    <property type="term" value="P:L-leucine biosynthetic process"/>
    <property type="evidence" value="ECO:0007669"/>
    <property type="project" value="TreeGrafter"/>
</dbReference>
<gene>
    <name evidence="19" type="primary">ilvE</name>
    <name evidence="20" type="ORF">H9850_03730</name>
</gene>